<evidence type="ECO:0000259" key="3">
    <source>
        <dbReference type="PROSITE" id="PS51186"/>
    </source>
</evidence>
<organism evidence="4 5">
    <name type="scientific">Vogesella oryzagri</name>
    <dbReference type="NCBI Taxonomy" id="3160864"/>
    <lineage>
        <taxon>Bacteria</taxon>
        <taxon>Pseudomonadati</taxon>
        <taxon>Pseudomonadota</taxon>
        <taxon>Betaproteobacteria</taxon>
        <taxon>Neisseriales</taxon>
        <taxon>Chromobacteriaceae</taxon>
        <taxon>Vogesella</taxon>
    </lineage>
</organism>
<dbReference type="PANTHER" id="PTHR43877:SF2">
    <property type="entry name" value="AMINOALKYLPHOSPHONATE N-ACETYLTRANSFERASE-RELATED"/>
    <property type="match status" value="1"/>
</dbReference>
<dbReference type="Gene3D" id="3.40.630.30">
    <property type="match status" value="1"/>
</dbReference>
<dbReference type="InterPro" id="IPR016181">
    <property type="entry name" value="Acyl_CoA_acyltransferase"/>
</dbReference>
<keyword evidence="2" id="KW-0012">Acyltransferase</keyword>
<dbReference type="RefSeq" id="WP_349585562.1">
    <property type="nucleotide sequence ID" value="NZ_JBEFLD010000003.1"/>
</dbReference>
<gene>
    <name evidence="4" type="ORF">ABNW52_06415</name>
</gene>
<keyword evidence="1" id="KW-0808">Transferase</keyword>
<proteinExistence type="predicted"/>
<feature type="domain" description="N-acetyltransferase" evidence="3">
    <location>
        <begin position="13"/>
        <end position="160"/>
    </location>
</feature>
<reference evidence="4" key="1">
    <citation type="submission" date="2024-06" db="EMBL/GenBank/DDBJ databases">
        <title>Genome sequence of Vogesella sp. MAHUQ-64.</title>
        <authorList>
            <person name="Huq M.A."/>
        </authorList>
    </citation>
    <scope>NUCLEOTIDE SEQUENCE</scope>
    <source>
        <strain evidence="4">MAHUQ-64</strain>
    </source>
</reference>
<name>A0ABV1M1X5_9NEIS</name>
<dbReference type="InterPro" id="IPR050832">
    <property type="entry name" value="Bact_Acetyltransf"/>
</dbReference>
<evidence type="ECO:0000256" key="1">
    <source>
        <dbReference type="ARBA" id="ARBA00022679"/>
    </source>
</evidence>
<dbReference type="PANTHER" id="PTHR43877">
    <property type="entry name" value="AMINOALKYLPHOSPHONATE N-ACETYLTRANSFERASE-RELATED-RELATED"/>
    <property type="match status" value="1"/>
</dbReference>
<dbReference type="CDD" id="cd04301">
    <property type="entry name" value="NAT_SF"/>
    <property type="match status" value="1"/>
</dbReference>
<dbReference type="Proteomes" id="UP001433638">
    <property type="component" value="Unassembled WGS sequence"/>
</dbReference>
<dbReference type="PROSITE" id="PS51186">
    <property type="entry name" value="GNAT"/>
    <property type="match status" value="1"/>
</dbReference>
<accession>A0ABV1M1X5</accession>
<evidence type="ECO:0000313" key="4">
    <source>
        <dbReference type="EMBL" id="MEQ6290243.1"/>
    </source>
</evidence>
<protein>
    <submittedName>
        <fullName evidence="4">GNAT family N-acetyltransferase</fullName>
    </submittedName>
</protein>
<evidence type="ECO:0000313" key="5">
    <source>
        <dbReference type="Proteomes" id="UP001433638"/>
    </source>
</evidence>
<dbReference type="EMBL" id="JBEFLD010000003">
    <property type="protein sequence ID" value="MEQ6290243.1"/>
    <property type="molecule type" value="Genomic_DNA"/>
</dbReference>
<dbReference type="Pfam" id="PF00583">
    <property type="entry name" value="Acetyltransf_1"/>
    <property type="match status" value="1"/>
</dbReference>
<comment type="caution">
    <text evidence="4">The sequence shown here is derived from an EMBL/GenBank/DDBJ whole genome shotgun (WGS) entry which is preliminary data.</text>
</comment>
<evidence type="ECO:0000256" key="2">
    <source>
        <dbReference type="ARBA" id="ARBA00023315"/>
    </source>
</evidence>
<keyword evidence="5" id="KW-1185">Reference proteome</keyword>
<dbReference type="SUPFAM" id="SSF55729">
    <property type="entry name" value="Acyl-CoA N-acyltransferases (Nat)"/>
    <property type="match status" value="1"/>
</dbReference>
<sequence>MAEQLIFTSPDDPRAQPMLAALTAEYERRYGDYFSADGAAAEMNRYPVSAFQPPAGNFVLLLRDGVAIAGGAFKRYDQHTAELKRIWSHQQHRRQGLAARIVALLEQQAQLQGYRRVYLTTGFRQPEAVALYLSQGYRALFDLQADPERYGSLPFEKDLRHDHSRLPPGSPALPAPFVA</sequence>
<dbReference type="InterPro" id="IPR000182">
    <property type="entry name" value="GNAT_dom"/>
</dbReference>